<reference evidence="4" key="1">
    <citation type="journal article" date="2023" name="Mol. Phylogenet. Evol.">
        <title>Genome-scale phylogeny and comparative genomics of the fungal order Sordariales.</title>
        <authorList>
            <person name="Hensen N."/>
            <person name="Bonometti L."/>
            <person name="Westerberg I."/>
            <person name="Brannstrom I.O."/>
            <person name="Guillou S."/>
            <person name="Cros-Aarteil S."/>
            <person name="Calhoun S."/>
            <person name="Haridas S."/>
            <person name="Kuo A."/>
            <person name="Mondo S."/>
            <person name="Pangilinan J."/>
            <person name="Riley R."/>
            <person name="LaButti K."/>
            <person name="Andreopoulos B."/>
            <person name="Lipzen A."/>
            <person name="Chen C."/>
            <person name="Yan M."/>
            <person name="Daum C."/>
            <person name="Ng V."/>
            <person name="Clum A."/>
            <person name="Steindorff A."/>
            <person name="Ohm R.A."/>
            <person name="Martin F."/>
            <person name="Silar P."/>
            <person name="Natvig D.O."/>
            <person name="Lalanne C."/>
            <person name="Gautier V."/>
            <person name="Ament-Velasquez S.L."/>
            <person name="Kruys A."/>
            <person name="Hutchinson M.I."/>
            <person name="Powell A.J."/>
            <person name="Barry K."/>
            <person name="Miller A.N."/>
            <person name="Grigoriev I.V."/>
            <person name="Debuchy R."/>
            <person name="Gladieux P."/>
            <person name="Hiltunen Thoren M."/>
            <person name="Johannesson H."/>
        </authorList>
    </citation>
    <scope>NUCLEOTIDE SEQUENCE [LARGE SCALE GENOMIC DNA]</scope>
    <source>
        <strain evidence="4">CBS 340.73</strain>
    </source>
</reference>
<dbReference type="AlphaFoldDB" id="A0AAN6NIQ1"/>
<dbReference type="Pfam" id="PF01425">
    <property type="entry name" value="Amidase"/>
    <property type="match status" value="1"/>
</dbReference>
<evidence type="ECO:0000313" key="3">
    <source>
        <dbReference type="EMBL" id="KAK3946260.1"/>
    </source>
</evidence>
<dbReference type="Pfam" id="PF26053">
    <property type="entry name" value="DUF8016"/>
    <property type="match status" value="1"/>
</dbReference>
<dbReference type="SUPFAM" id="SSF75304">
    <property type="entry name" value="Amidase signature (AS) enzymes"/>
    <property type="match status" value="1"/>
</dbReference>
<comment type="caution">
    <text evidence="3">The sequence shown here is derived from an EMBL/GenBank/DDBJ whole genome shotgun (WGS) entry which is preliminary data.</text>
</comment>
<feature type="domain" description="Amidase" evidence="1">
    <location>
        <begin position="196"/>
        <end position="370"/>
    </location>
</feature>
<dbReference type="InterPro" id="IPR058329">
    <property type="entry name" value="Arp1_N"/>
</dbReference>
<organism evidence="3 4">
    <name type="scientific">Diplogelasinospora grovesii</name>
    <dbReference type="NCBI Taxonomy" id="303347"/>
    <lineage>
        <taxon>Eukaryota</taxon>
        <taxon>Fungi</taxon>
        <taxon>Dikarya</taxon>
        <taxon>Ascomycota</taxon>
        <taxon>Pezizomycotina</taxon>
        <taxon>Sordariomycetes</taxon>
        <taxon>Sordariomycetidae</taxon>
        <taxon>Sordariales</taxon>
        <taxon>Diplogelasinosporaceae</taxon>
        <taxon>Diplogelasinospora</taxon>
    </lineage>
</organism>
<dbReference type="Proteomes" id="UP001303473">
    <property type="component" value="Unassembled WGS sequence"/>
</dbReference>
<proteinExistence type="predicted"/>
<dbReference type="PANTHER" id="PTHR46310">
    <property type="entry name" value="AMIDASE 1"/>
    <property type="match status" value="1"/>
</dbReference>
<sequence length="637" mass="71233">MAPNLEIERVVTVGTDRYVLTATGLRLEASCILSKIPPVHSQPVLLFSTSDTAIDSKSIIGEIRRFKDIDDVFNEDFLSEVLLIHEGSSRSKTTLKALRKHLNGTRPLLNKQWRLKSVYKTTSSGIVPSGPYFLRDGKIFQVRKIHIDVFSSFQVTVLPDPGHSLYGCVVQNLDSVGPDAEGMSVAVPSRMYNRPSKEKPLAGVRIAIKDNFKLQGTKCSMGCRSFLETYERDEETADYAKMLIDLGAVIVGKTKMTAFASSEKPCDWWDFQCPFNPRGDEHLTPGGSSTGSATATAAYPWLDICIGTDTYGSVREPAAQSGVYGLRCSTDLWGSPQGLYPSSPVFDTVGFFGRSLEQFQLFSRCTLGRYLKEFATFPRSILYPTDFFPSPDEVQQHLVDNFVNLLESFLQVKKTSFSFAERWAQNPPEEAKGRSLAEYTQKSGYNPFYYDGYHEYGYFRKDHEEKFGKRVYVSPHMQWKWDLGAQVRKDQVASSLKELDVLRNWVANNILRSDDYSGSNAVLILPVGPAQPIYRDIYIPPKERVGMDALSLGAFLRIPQLVLPIGQSEYFSRVSGRKECLPIACSIAGAPGSDLMLIDLARQSLARSRFPTEVACGRYAFPPEVEEGLIPKELFGL</sequence>
<accession>A0AAN6NIQ1</accession>
<feature type="domain" description="Scytalone dehydratase-like protein Arp1 N-terminal" evidence="2">
    <location>
        <begin position="41"/>
        <end position="135"/>
    </location>
</feature>
<protein>
    <submittedName>
        <fullName evidence="3">Amidase 1</fullName>
    </submittedName>
</protein>
<evidence type="ECO:0000259" key="2">
    <source>
        <dbReference type="Pfam" id="PF26053"/>
    </source>
</evidence>
<dbReference type="InterPro" id="IPR023631">
    <property type="entry name" value="Amidase_dom"/>
</dbReference>
<keyword evidence="4" id="KW-1185">Reference proteome</keyword>
<name>A0AAN6NIQ1_9PEZI</name>
<evidence type="ECO:0000313" key="4">
    <source>
        <dbReference type="Proteomes" id="UP001303473"/>
    </source>
</evidence>
<gene>
    <name evidence="3" type="ORF">QBC46DRAFT_335699</name>
</gene>
<dbReference type="InterPro" id="IPR036928">
    <property type="entry name" value="AS_sf"/>
</dbReference>
<dbReference type="PANTHER" id="PTHR46310:SF7">
    <property type="entry name" value="AMIDASE 1"/>
    <property type="match status" value="1"/>
</dbReference>
<dbReference type="EMBL" id="MU853752">
    <property type="protein sequence ID" value="KAK3946260.1"/>
    <property type="molecule type" value="Genomic_DNA"/>
</dbReference>
<dbReference type="Gene3D" id="3.90.1300.10">
    <property type="entry name" value="Amidase signature (AS) domain"/>
    <property type="match status" value="1"/>
</dbReference>
<evidence type="ECO:0000259" key="1">
    <source>
        <dbReference type="Pfam" id="PF01425"/>
    </source>
</evidence>